<dbReference type="InterPro" id="IPR001128">
    <property type="entry name" value="Cyt_P450"/>
</dbReference>
<dbReference type="EMBL" id="BLJY01000014">
    <property type="protein sequence ID" value="GFF21302.1"/>
    <property type="molecule type" value="Genomic_DNA"/>
</dbReference>
<dbReference type="InterPro" id="IPR002401">
    <property type="entry name" value="Cyt_P450_E_grp-I"/>
</dbReference>
<dbReference type="VEuPathDB" id="FungiDB:ATEG_07254"/>
<comment type="caution">
    <text evidence="7">The sequence shown here is derived from an EMBL/GenBank/DDBJ whole genome shotgun (WGS) entry which is preliminary data.</text>
</comment>
<dbReference type="PANTHER" id="PTHR46300:SF12">
    <property type="entry name" value="P450, PUTATIVE (EUROFUNG)-RELATED"/>
    <property type="match status" value="1"/>
</dbReference>
<dbReference type="GO" id="GO:0020037">
    <property type="term" value="F:heme binding"/>
    <property type="evidence" value="ECO:0007669"/>
    <property type="project" value="InterPro"/>
</dbReference>
<dbReference type="GO" id="GO:0005506">
    <property type="term" value="F:iron ion binding"/>
    <property type="evidence" value="ECO:0007669"/>
    <property type="project" value="InterPro"/>
</dbReference>
<organism evidence="7 8">
    <name type="scientific">Aspergillus terreus</name>
    <dbReference type="NCBI Taxonomy" id="33178"/>
    <lineage>
        <taxon>Eukaryota</taxon>
        <taxon>Fungi</taxon>
        <taxon>Dikarya</taxon>
        <taxon>Ascomycota</taxon>
        <taxon>Pezizomycotina</taxon>
        <taxon>Eurotiomycetes</taxon>
        <taxon>Eurotiomycetidae</taxon>
        <taxon>Eurotiales</taxon>
        <taxon>Aspergillaceae</taxon>
        <taxon>Aspergillus</taxon>
        <taxon>Aspergillus subgen. Circumdati</taxon>
    </lineage>
</organism>
<dbReference type="OrthoDB" id="2789670at2759"/>
<keyword evidence="8" id="KW-1185">Reference proteome</keyword>
<dbReference type="PRINTS" id="PR00385">
    <property type="entry name" value="P450"/>
</dbReference>
<dbReference type="GO" id="GO:0004497">
    <property type="term" value="F:monooxygenase activity"/>
    <property type="evidence" value="ECO:0007669"/>
    <property type="project" value="UniProtKB-KW"/>
</dbReference>
<dbReference type="Pfam" id="PF00067">
    <property type="entry name" value="p450"/>
    <property type="match status" value="1"/>
</dbReference>
<proteinExistence type="inferred from homology"/>
<evidence type="ECO:0000256" key="6">
    <source>
        <dbReference type="RuleBase" id="RU000461"/>
    </source>
</evidence>
<feature type="binding site" description="axial binding residue" evidence="5">
    <location>
        <position position="439"/>
    </location>
    <ligand>
        <name>heme</name>
        <dbReference type="ChEBI" id="CHEBI:30413"/>
    </ligand>
    <ligandPart>
        <name>Fe</name>
        <dbReference type="ChEBI" id="CHEBI:18248"/>
    </ligandPart>
</feature>
<reference evidence="7 8" key="1">
    <citation type="submission" date="2020-01" db="EMBL/GenBank/DDBJ databases">
        <title>Aspergillus terreus IFO 6365 whole genome shotgun sequence.</title>
        <authorList>
            <person name="Kanamasa S."/>
            <person name="Takahashi H."/>
        </authorList>
    </citation>
    <scope>NUCLEOTIDE SEQUENCE [LARGE SCALE GENOMIC DNA]</scope>
    <source>
        <strain evidence="7 8">IFO 6365</strain>
    </source>
</reference>
<evidence type="ECO:0000313" key="7">
    <source>
        <dbReference type="EMBL" id="GFF21302.1"/>
    </source>
</evidence>
<dbReference type="GO" id="GO:0016705">
    <property type="term" value="F:oxidoreductase activity, acting on paired donors, with incorporation or reduction of molecular oxygen"/>
    <property type="evidence" value="ECO:0007669"/>
    <property type="project" value="InterPro"/>
</dbReference>
<dbReference type="InterPro" id="IPR036396">
    <property type="entry name" value="Cyt_P450_sf"/>
</dbReference>
<evidence type="ECO:0000256" key="4">
    <source>
        <dbReference type="ARBA" id="ARBA00023004"/>
    </source>
</evidence>
<comment type="similarity">
    <text evidence="1 6">Belongs to the cytochrome P450 family.</text>
</comment>
<keyword evidence="4 5" id="KW-0408">Iron</keyword>
<keyword evidence="3 6" id="KW-0560">Oxidoreductase</keyword>
<accession>A0A5M3Z4W1</accession>
<dbReference type="SUPFAM" id="SSF48264">
    <property type="entry name" value="Cytochrome P450"/>
    <property type="match status" value="1"/>
</dbReference>
<dbReference type="PROSITE" id="PS00086">
    <property type="entry name" value="CYTOCHROME_P450"/>
    <property type="match status" value="1"/>
</dbReference>
<keyword evidence="5 6" id="KW-0349">Heme</keyword>
<evidence type="ECO:0000256" key="3">
    <source>
        <dbReference type="ARBA" id="ARBA00023002"/>
    </source>
</evidence>
<dbReference type="InterPro" id="IPR017972">
    <property type="entry name" value="Cyt_P450_CS"/>
</dbReference>
<keyword evidence="2 5" id="KW-0479">Metal-binding</keyword>
<comment type="cofactor">
    <cofactor evidence="5">
        <name>heme</name>
        <dbReference type="ChEBI" id="CHEBI:30413"/>
    </cofactor>
</comment>
<keyword evidence="6 7" id="KW-0503">Monooxygenase</keyword>
<sequence>MSPILIATAIGLVAFYVLKWVSRTRSRIALPPGPPRKPLIGNLGDLPSHTDKAWEYWLKHKDLYGPISSLTVCGQDIIIINDARIAVDLLEKHSSAHSSRPHSTLVEMAGWEDILTSVPHGDHFRAIRRALHQEIGSKVSVARFNQIQEVEARRFLFRVLNDQKSLVHHIRKEVGAIVLKLGYGYTIEPHKRDPLVDLADKAMEEFSFSILPATWAVDFLPFLKYLPAWLPGAEFKRMTATFKKTAAAFSDLPYAFTKHQMTQPSHVPSFLSHQLEKGIPRPQSLEEKVAKWSAASLYAGGTDTTVSTMTAWYIAMALFPDVQRKAQEEMDRVTGGNRLPSYQDRENLPYINAMIKESVRWHSVVPMNVAHVSIQDDSVGEYAIPKGTQIVTNLWAFTHDPNIYPDPMAFKPERFIDTATHKAERDPYYYSFGFGRRVCPGRTLADANIYITMALSVAAFNISKPVRDGKEVEVKLDPQPGIICHPAPVELDIKPRNQVIERLIRAVETDYPWEKSHAELLNSLPY</sequence>
<protein>
    <submittedName>
        <fullName evidence="7">Cytochrome P450 monooxygenase</fullName>
    </submittedName>
</protein>
<evidence type="ECO:0000256" key="2">
    <source>
        <dbReference type="ARBA" id="ARBA00022723"/>
    </source>
</evidence>
<evidence type="ECO:0000256" key="5">
    <source>
        <dbReference type="PIRSR" id="PIRSR602401-1"/>
    </source>
</evidence>
<dbReference type="AlphaFoldDB" id="A0A5M3Z4W1"/>
<name>A0A5M3Z4W1_ASPTE</name>
<dbReference type="Gene3D" id="1.10.630.10">
    <property type="entry name" value="Cytochrome P450"/>
    <property type="match status" value="1"/>
</dbReference>
<dbReference type="CDD" id="cd11065">
    <property type="entry name" value="CYP64-like"/>
    <property type="match status" value="1"/>
</dbReference>
<evidence type="ECO:0000256" key="1">
    <source>
        <dbReference type="ARBA" id="ARBA00010617"/>
    </source>
</evidence>
<dbReference type="PRINTS" id="PR00463">
    <property type="entry name" value="EP450I"/>
</dbReference>
<dbReference type="Proteomes" id="UP000452235">
    <property type="component" value="Unassembled WGS sequence"/>
</dbReference>
<dbReference type="PANTHER" id="PTHR46300">
    <property type="entry name" value="P450, PUTATIVE (EUROFUNG)-RELATED-RELATED"/>
    <property type="match status" value="1"/>
</dbReference>
<dbReference type="InterPro" id="IPR050364">
    <property type="entry name" value="Cytochrome_P450_fung"/>
</dbReference>
<evidence type="ECO:0000313" key="8">
    <source>
        <dbReference type="Proteomes" id="UP000452235"/>
    </source>
</evidence>
<gene>
    <name evidence="7" type="ORF">ATEIFO6365_0014023400</name>
</gene>